<keyword evidence="2" id="KW-1185">Reference proteome</keyword>
<dbReference type="Proteomes" id="UP001420932">
    <property type="component" value="Unassembled WGS sequence"/>
</dbReference>
<protein>
    <submittedName>
        <fullName evidence="1">Uncharacterized protein</fullName>
    </submittedName>
</protein>
<comment type="caution">
    <text evidence="1">The sequence shown here is derived from an EMBL/GenBank/DDBJ whole genome shotgun (WGS) entry which is preliminary data.</text>
</comment>
<dbReference type="EMBL" id="JBBNAF010000002">
    <property type="protein sequence ID" value="KAK9163058.1"/>
    <property type="molecule type" value="Genomic_DNA"/>
</dbReference>
<organism evidence="1 2">
    <name type="scientific">Stephania yunnanensis</name>
    <dbReference type="NCBI Taxonomy" id="152371"/>
    <lineage>
        <taxon>Eukaryota</taxon>
        <taxon>Viridiplantae</taxon>
        <taxon>Streptophyta</taxon>
        <taxon>Embryophyta</taxon>
        <taxon>Tracheophyta</taxon>
        <taxon>Spermatophyta</taxon>
        <taxon>Magnoliopsida</taxon>
        <taxon>Ranunculales</taxon>
        <taxon>Menispermaceae</taxon>
        <taxon>Menispermoideae</taxon>
        <taxon>Cissampelideae</taxon>
        <taxon>Stephania</taxon>
    </lineage>
</organism>
<evidence type="ECO:0000313" key="2">
    <source>
        <dbReference type="Proteomes" id="UP001420932"/>
    </source>
</evidence>
<evidence type="ECO:0000313" key="1">
    <source>
        <dbReference type="EMBL" id="KAK9163058.1"/>
    </source>
</evidence>
<name>A0AAP0Q0Q6_9MAGN</name>
<proteinExistence type="predicted"/>
<accession>A0AAP0Q0Q6</accession>
<gene>
    <name evidence="1" type="ORF">Syun_003960</name>
</gene>
<reference evidence="1 2" key="1">
    <citation type="submission" date="2024-01" db="EMBL/GenBank/DDBJ databases">
        <title>Genome assemblies of Stephania.</title>
        <authorList>
            <person name="Yang L."/>
        </authorList>
    </citation>
    <scope>NUCLEOTIDE SEQUENCE [LARGE SCALE GENOMIC DNA]</scope>
    <source>
        <strain evidence="1">YNDBR</strain>
        <tissue evidence="1">Leaf</tissue>
    </source>
</reference>
<dbReference type="AlphaFoldDB" id="A0AAP0Q0Q6"/>
<sequence>MKGDLVIYISRLRVQVYPCARLRVKSWFLIKNNEAYEKFKEHDKYNSKHSQTSSS</sequence>